<evidence type="ECO:0000259" key="7">
    <source>
        <dbReference type="PROSITE" id="PS50111"/>
    </source>
</evidence>
<comment type="subcellular location">
    <subcellularLocation>
        <location evidence="1">Cell inner membrane</location>
        <topology evidence="1">Multi-pass membrane protein</topology>
    </subcellularLocation>
</comment>
<evidence type="ECO:0000256" key="1">
    <source>
        <dbReference type="ARBA" id="ARBA00004429"/>
    </source>
</evidence>
<dbReference type="EMBL" id="LFJC01000003">
    <property type="protein sequence ID" value="PIT03837.1"/>
    <property type="molecule type" value="Genomic_DNA"/>
</dbReference>
<gene>
    <name evidence="10" type="ORF">TSA1_25985</name>
</gene>
<keyword evidence="6" id="KW-0472">Membrane</keyword>
<dbReference type="PANTHER" id="PTHR32089">
    <property type="entry name" value="METHYL-ACCEPTING CHEMOTAXIS PROTEIN MCPB"/>
    <property type="match status" value="1"/>
</dbReference>
<evidence type="ECO:0000256" key="2">
    <source>
        <dbReference type="ARBA" id="ARBA00022519"/>
    </source>
</evidence>
<dbReference type="GO" id="GO:0007165">
    <property type="term" value="P:signal transduction"/>
    <property type="evidence" value="ECO:0007669"/>
    <property type="project" value="UniProtKB-KW"/>
</dbReference>
<proteinExistence type="inferred from homology"/>
<keyword evidence="6" id="KW-0812">Transmembrane</keyword>
<dbReference type="Pfam" id="PF08376">
    <property type="entry name" value="NIT"/>
    <property type="match status" value="1"/>
</dbReference>
<protein>
    <submittedName>
        <fullName evidence="10">Chemotaxis protein</fullName>
    </submittedName>
</protein>
<accession>A0A2M6UH50</accession>
<feature type="domain" description="Methyl-accepting transducer" evidence="7">
    <location>
        <begin position="435"/>
        <end position="678"/>
    </location>
</feature>
<dbReference type="GO" id="GO:0005886">
    <property type="term" value="C:plasma membrane"/>
    <property type="evidence" value="ECO:0007669"/>
    <property type="project" value="UniProtKB-SubCell"/>
</dbReference>
<evidence type="ECO:0000256" key="6">
    <source>
        <dbReference type="SAM" id="Phobius"/>
    </source>
</evidence>
<feature type="domain" description="T-SNARE coiled-coil homology" evidence="8">
    <location>
        <begin position="594"/>
        <end position="656"/>
    </location>
</feature>
<comment type="similarity">
    <text evidence="4">Belongs to the methyl-accepting chemotaxis (MCP) protein family.</text>
</comment>
<dbReference type="Gene3D" id="1.10.287.950">
    <property type="entry name" value="Methyl-accepting chemotaxis protein"/>
    <property type="match status" value="1"/>
</dbReference>
<dbReference type="Pfam" id="PF00015">
    <property type="entry name" value="MCPsignal"/>
    <property type="match status" value="1"/>
</dbReference>
<comment type="caution">
    <text evidence="10">The sequence shown here is derived from an EMBL/GenBank/DDBJ whole genome shotgun (WGS) entry which is preliminary data.</text>
</comment>
<evidence type="ECO:0000259" key="9">
    <source>
        <dbReference type="PROSITE" id="PS50885"/>
    </source>
</evidence>
<sequence>MHLRIGTILPLIVSALALMGVAATGYTAVGAYHDRQEAHAFVDLNGISQQLLVSAGQWALERGMTNAALNAPQPVAADRRAEIDRLRAASDRAFRGAAQRLRNLPAMKAAEPRIAEAERALQGAESLRRKVDADLVKPRAERDPKVVDAFVPALTELIEIAANRLRLTLETLTDSPSAAMTRLVGLRHLTAEMAENAGRERAFLGGLISAHAKLTAEGIGVMSGFRGHVELAWETISPVAQRADVSAGLVQAIKDVEQKYFRTYGSLRGDVVGDGKTGEYRISGDDYVATATGAINTILQLGQAIAADADREAAGLAARATSNLVVSGGILLASVVLALLSFWVAFSRILRPLSALTGAMGELAAGNFSVVLPGLGRKDEIGDMAHAVEVFKVKAEEKARAEAEAKITQDRIAAEQRKADMHRLAGAFETAIGEIIDTVSSASTELEASAGTLNTTAERAQQLAVVVAAASDEASSNVQSVASATEQLSSSVNEISRRVEDQARMANEAVGQAGRTNDRIGELSRAASRIGDVVELIDQIAGQTNLLALNATIEAARAGEAGRGFAVVASEVKALAEQTAKATGEISQHITGIQAATQDSVGAIRDIGGSIGQLSEIASAIAAAVEEQGAATQEIARNVQKAAQGTQQVSANIGNVEHGATETGSASSQVLSAAQMLSRDSNRLKLEVGKFLDTVRAA</sequence>
<dbReference type="InterPro" id="IPR000727">
    <property type="entry name" value="T_SNARE_dom"/>
</dbReference>
<keyword evidence="2" id="KW-0997">Cell inner membrane</keyword>
<dbReference type="CDD" id="cd06225">
    <property type="entry name" value="HAMP"/>
    <property type="match status" value="1"/>
</dbReference>
<evidence type="ECO:0000313" key="11">
    <source>
        <dbReference type="Proteomes" id="UP000228930"/>
    </source>
</evidence>
<dbReference type="SUPFAM" id="SSF158472">
    <property type="entry name" value="HAMP domain-like"/>
    <property type="match status" value="1"/>
</dbReference>
<dbReference type="Gene3D" id="6.10.340.10">
    <property type="match status" value="1"/>
</dbReference>
<keyword evidence="3 5" id="KW-0807">Transducer</keyword>
<dbReference type="PROSITE" id="PS50111">
    <property type="entry name" value="CHEMOTAXIS_TRANSDUC_2"/>
    <property type="match status" value="1"/>
</dbReference>
<reference evidence="10 11" key="1">
    <citation type="submission" date="2015-06" db="EMBL/GenBank/DDBJ databases">
        <title>Comparative genome analysis of nirS-carrying Bradyrhizobium sp. strains.</title>
        <authorList>
            <person name="Ishii S."/>
            <person name="Jang J."/>
            <person name="Nishizawa T."/>
            <person name="Senoo K."/>
        </authorList>
    </citation>
    <scope>NUCLEOTIDE SEQUENCE [LARGE SCALE GENOMIC DNA]</scope>
    <source>
        <strain evidence="10 11">TSA1</strain>
    </source>
</reference>
<dbReference type="RefSeq" id="WP_245448417.1">
    <property type="nucleotide sequence ID" value="NZ_LFJC01000003.1"/>
</dbReference>
<keyword evidence="2" id="KW-1003">Cell membrane</keyword>
<dbReference type="PROSITE" id="PS50885">
    <property type="entry name" value="HAMP"/>
    <property type="match status" value="1"/>
</dbReference>
<dbReference type="PANTHER" id="PTHR32089:SF112">
    <property type="entry name" value="LYSOZYME-LIKE PROTEIN-RELATED"/>
    <property type="match status" value="1"/>
</dbReference>
<evidence type="ECO:0000256" key="3">
    <source>
        <dbReference type="ARBA" id="ARBA00023224"/>
    </source>
</evidence>
<organism evidence="10 11">
    <name type="scientific">Bradyrhizobium nitroreducens</name>
    <dbReference type="NCBI Taxonomy" id="709803"/>
    <lineage>
        <taxon>Bacteria</taxon>
        <taxon>Pseudomonadati</taxon>
        <taxon>Pseudomonadota</taxon>
        <taxon>Alphaproteobacteria</taxon>
        <taxon>Hyphomicrobiales</taxon>
        <taxon>Nitrobacteraceae</taxon>
        <taxon>Bradyrhizobium</taxon>
    </lineage>
</organism>
<dbReference type="Pfam" id="PF00672">
    <property type="entry name" value="HAMP"/>
    <property type="match status" value="1"/>
</dbReference>
<evidence type="ECO:0000313" key="10">
    <source>
        <dbReference type="EMBL" id="PIT03837.1"/>
    </source>
</evidence>
<name>A0A2M6UH50_9BRAD</name>
<dbReference type="SMART" id="SM00304">
    <property type="entry name" value="HAMP"/>
    <property type="match status" value="2"/>
</dbReference>
<dbReference type="PROSITE" id="PS50192">
    <property type="entry name" value="T_SNARE"/>
    <property type="match status" value="1"/>
</dbReference>
<dbReference type="InterPro" id="IPR004089">
    <property type="entry name" value="MCPsignal_dom"/>
</dbReference>
<dbReference type="SUPFAM" id="SSF58104">
    <property type="entry name" value="Methyl-accepting chemotaxis protein (MCP) signaling domain"/>
    <property type="match status" value="1"/>
</dbReference>
<dbReference type="InterPro" id="IPR003660">
    <property type="entry name" value="HAMP_dom"/>
</dbReference>
<keyword evidence="6" id="KW-1133">Transmembrane helix</keyword>
<feature type="transmembrane region" description="Helical" evidence="6">
    <location>
        <begin position="324"/>
        <end position="346"/>
    </location>
</feature>
<dbReference type="InterPro" id="IPR013587">
    <property type="entry name" value="Nitrate/nitrite_sensing"/>
</dbReference>
<feature type="domain" description="HAMP" evidence="9">
    <location>
        <begin position="347"/>
        <end position="400"/>
    </location>
</feature>
<evidence type="ECO:0000259" key="8">
    <source>
        <dbReference type="PROSITE" id="PS50192"/>
    </source>
</evidence>
<dbReference type="SMART" id="SM00283">
    <property type="entry name" value="MA"/>
    <property type="match status" value="1"/>
</dbReference>
<dbReference type="AlphaFoldDB" id="A0A2M6UH50"/>
<keyword evidence="11" id="KW-1185">Reference proteome</keyword>
<evidence type="ECO:0000256" key="4">
    <source>
        <dbReference type="ARBA" id="ARBA00029447"/>
    </source>
</evidence>
<dbReference type="Proteomes" id="UP000228930">
    <property type="component" value="Unassembled WGS sequence"/>
</dbReference>
<evidence type="ECO:0000256" key="5">
    <source>
        <dbReference type="PROSITE-ProRule" id="PRU00284"/>
    </source>
</evidence>